<name>A0A918NHA6_9ACTN</name>
<dbReference type="InterPro" id="IPR050267">
    <property type="entry name" value="Anti-sigma-factor_SerPK"/>
</dbReference>
<comment type="caution">
    <text evidence="1">The sequence shown here is derived from an EMBL/GenBank/DDBJ whole genome shotgun (WGS) entry which is preliminary data.</text>
</comment>
<sequence>MFLSPEGWTNINTPGCSARIRPWVLEMLNHACASSILAGFGSEQATKGRWLLSHPGATRSYCERLHRHGDDLIEHALCAAAAGASDWERAALYSLYCPPVAIQPSGDDCIGNGFLNGQYRVQAMRGPSGLARRHVREFLEGRAAPERVDDAVLVTSELVGNALRHTADGPDCMCVEVYRDVAVLRVHDAGRDVSRVRARSAESRWMS</sequence>
<dbReference type="RefSeq" id="WP_229916341.1">
    <property type="nucleotide sequence ID" value="NZ_BMWD01000014.1"/>
</dbReference>
<reference evidence="1" key="1">
    <citation type="journal article" date="2014" name="Int. J. Syst. Evol. Microbiol.">
        <title>Complete genome sequence of Corynebacterium casei LMG S-19264T (=DSM 44701T), isolated from a smear-ripened cheese.</title>
        <authorList>
            <consortium name="US DOE Joint Genome Institute (JGI-PGF)"/>
            <person name="Walter F."/>
            <person name="Albersmeier A."/>
            <person name="Kalinowski J."/>
            <person name="Ruckert C."/>
        </authorList>
    </citation>
    <scope>NUCLEOTIDE SEQUENCE</scope>
    <source>
        <strain evidence="1">JCM 4956</strain>
    </source>
</reference>
<dbReference type="PANTHER" id="PTHR35526">
    <property type="entry name" value="ANTI-SIGMA-F FACTOR RSBW-RELATED"/>
    <property type="match status" value="1"/>
</dbReference>
<organism evidence="1 2">
    <name type="scientific">Streptomyces fructofermentans</name>
    <dbReference type="NCBI Taxonomy" id="152141"/>
    <lineage>
        <taxon>Bacteria</taxon>
        <taxon>Bacillati</taxon>
        <taxon>Actinomycetota</taxon>
        <taxon>Actinomycetes</taxon>
        <taxon>Kitasatosporales</taxon>
        <taxon>Streptomycetaceae</taxon>
        <taxon>Streptomyces</taxon>
    </lineage>
</organism>
<evidence type="ECO:0000313" key="1">
    <source>
        <dbReference type="EMBL" id="GGX70408.1"/>
    </source>
</evidence>
<dbReference type="Proteomes" id="UP000645555">
    <property type="component" value="Unassembled WGS sequence"/>
</dbReference>
<dbReference type="PANTHER" id="PTHR35526:SF3">
    <property type="entry name" value="ANTI-SIGMA-F FACTOR RSBW"/>
    <property type="match status" value="1"/>
</dbReference>
<dbReference type="EMBL" id="BMWD01000014">
    <property type="protein sequence ID" value="GGX70408.1"/>
    <property type="molecule type" value="Genomic_DNA"/>
</dbReference>
<dbReference type="Gene3D" id="3.30.565.10">
    <property type="entry name" value="Histidine kinase-like ATPase, C-terminal domain"/>
    <property type="match status" value="1"/>
</dbReference>
<dbReference type="AlphaFoldDB" id="A0A918NHA6"/>
<dbReference type="InterPro" id="IPR036890">
    <property type="entry name" value="HATPase_C_sf"/>
</dbReference>
<protein>
    <recommendedName>
        <fullName evidence="3">Regulatory protein</fullName>
    </recommendedName>
</protein>
<proteinExistence type="predicted"/>
<accession>A0A918NHA6</accession>
<evidence type="ECO:0000313" key="2">
    <source>
        <dbReference type="Proteomes" id="UP000645555"/>
    </source>
</evidence>
<keyword evidence="2" id="KW-1185">Reference proteome</keyword>
<dbReference type="SUPFAM" id="SSF55874">
    <property type="entry name" value="ATPase domain of HSP90 chaperone/DNA topoisomerase II/histidine kinase"/>
    <property type="match status" value="1"/>
</dbReference>
<reference evidence="1" key="2">
    <citation type="submission" date="2020-09" db="EMBL/GenBank/DDBJ databases">
        <authorList>
            <person name="Sun Q."/>
            <person name="Ohkuma M."/>
        </authorList>
    </citation>
    <scope>NUCLEOTIDE SEQUENCE</scope>
    <source>
        <strain evidence="1">JCM 4956</strain>
    </source>
</reference>
<evidence type="ECO:0008006" key="3">
    <source>
        <dbReference type="Google" id="ProtNLM"/>
    </source>
</evidence>
<gene>
    <name evidence="1" type="ORF">GCM10010515_42650</name>
</gene>